<name>A0A380AI53_9GAMM</name>
<evidence type="ECO:0000256" key="1">
    <source>
        <dbReference type="ARBA" id="ARBA00022729"/>
    </source>
</evidence>
<reference evidence="3 4" key="1">
    <citation type="submission" date="2018-06" db="EMBL/GenBank/DDBJ databases">
        <authorList>
            <consortium name="Pathogen Informatics"/>
            <person name="Doyle S."/>
        </authorList>
    </citation>
    <scope>NUCLEOTIDE SEQUENCE [LARGE SCALE GENOMIC DNA]</scope>
    <source>
        <strain evidence="3 4">NCTC10738</strain>
    </source>
</reference>
<sequence length="194" mass="21624">MKYVILAAALVMPTLMVPTADAAEGKHVIGGSIGLGVQNDDDISRFNPDAGNAEDNDSSDSWGTELYYRYHLTPNWGVEAGYLWSDAGIVHAFTSGITELQMDSFEAARVSLYGRWGFTERNSFYAKLGAARVKLEYQYTKDGAGFNDTENGLHAAAGWEYRFRNNLGINTEYVYLKTDNFDYQGVFVGLSYRF</sequence>
<dbReference type="AlphaFoldDB" id="A0A380AI53"/>
<dbReference type="Proteomes" id="UP000254069">
    <property type="component" value="Unassembled WGS sequence"/>
</dbReference>
<accession>A0A380AI53</accession>
<proteinExistence type="predicted"/>
<protein>
    <submittedName>
        <fullName evidence="3">Opacity protein and related surface antigens</fullName>
    </submittedName>
</protein>
<evidence type="ECO:0000259" key="2">
    <source>
        <dbReference type="Pfam" id="PF13505"/>
    </source>
</evidence>
<dbReference type="Pfam" id="PF13505">
    <property type="entry name" value="OMP_b-brl"/>
    <property type="match status" value="1"/>
</dbReference>
<dbReference type="Gene3D" id="2.40.160.20">
    <property type="match status" value="1"/>
</dbReference>
<feature type="domain" description="Outer membrane protein beta-barrel" evidence="2">
    <location>
        <begin position="7"/>
        <end position="194"/>
    </location>
</feature>
<gene>
    <name evidence="3" type="ORF">NCTC10738_02814</name>
</gene>
<dbReference type="EMBL" id="UGYO01000001">
    <property type="protein sequence ID" value="SUI80684.1"/>
    <property type="molecule type" value="Genomic_DNA"/>
</dbReference>
<dbReference type="SUPFAM" id="SSF56925">
    <property type="entry name" value="OMPA-like"/>
    <property type="match status" value="1"/>
</dbReference>
<accession>A0A3G4UQV2</accession>
<dbReference type="InterPro" id="IPR027385">
    <property type="entry name" value="Beta-barrel_OMP"/>
</dbReference>
<organism evidence="3 4">
    <name type="scientific">Shewanella algae</name>
    <dbReference type="NCBI Taxonomy" id="38313"/>
    <lineage>
        <taxon>Bacteria</taxon>
        <taxon>Pseudomonadati</taxon>
        <taxon>Pseudomonadota</taxon>
        <taxon>Gammaproteobacteria</taxon>
        <taxon>Alteromonadales</taxon>
        <taxon>Shewanellaceae</taxon>
        <taxon>Shewanella</taxon>
    </lineage>
</organism>
<keyword evidence="1" id="KW-0732">Signal</keyword>
<dbReference type="RefSeq" id="WP_115389916.1">
    <property type="nucleotide sequence ID" value="NZ_CP033575.1"/>
</dbReference>
<dbReference type="InterPro" id="IPR011250">
    <property type="entry name" value="OMP/PagP_B-barrel"/>
</dbReference>
<keyword evidence="4" id="KW-1185">Reference proteome</keyword>
<evidence type="ECO:0000313" key="4">
    <source>
        <dbReference type="Proteomes" id="UP000254069"/>
    </source>
</evidence>
<evidence type="ECO:0000313" key="3">
    <source>
        <dbReference type="EMBL" id="SUI80684.1"/>
    </source>
</evidence>